<gene>
    <name evidence="1" type="primary">gatC</name>
    <name evidence="1" type="ORF">COV55_02060</name>
</gene>
<reference evidence="1 2" key="1">
    <citation type="submission" date="2017-09" db="EMBL/GenBank/DDBJ databases">
        <title>Depth-based differentiation of microbial function through sediment-hosted aquifers and enrichment of novel symbionts in the deep terrestrial subsurface.</title>
        <authorList>
            <person name="Probst A.J."/>
            <person name="Ladd B."/>
            <person name="Jarett J.K."/>
            <person name="Geller-Mcgrath D.E."/>
            <person name="Sieber C.M."/>
            <person name="Emerson J.B."/>
            <person name="Anantharaman K."/>
            <person name="Thomas B.C."/>
            <person name="Malmstrom R."/>
            <person name="Stieglmeier M."/>
            <person name="Klingl A."/>
            <person name="Woyke T."/>
            <person name="Ryan C.M."/>
            <person name="Banfield J.F."/>
        </authorList>
    </citation>
    <scope>NUCLEOTIDE SEQUENCE [LARGE SCALE GENOMIC DNA]</scope>
    <source>
        <strain evidence="1">CG11_big_fil_rev_8_21_14_0_20_36_20</strain>
    </source>
</reference>
<dbReference type="SUPFAM" id="SSF141000">
    <property type="entry name" value="Glu-tRNAGln amidotransferase C subunit"/>
    <property type="match status" value="1"/>
</dbReference>
<evidence type="ECO:0000313" key="2">
    <source>
        <dbReference type="Proteomes" id="UP000230564"/>
    </source>
</evidence>
<keyword evidence="1" id="KW-0808">Transferase</keyword>
<dbReference type="AlphaFoldDB" id="A0A2H0ND93"/>
<dbReference type="NCBIfam" id="TIGR00135">
    <property type="entry name" value="gatC"/>
    <property type="match status" value="1"/>
</dbReference>
<dbReference type="Pfam" id="PF02686">
    <property type="entry name" value="GatC"/>
    <property type="match status" value="1"/>
</dbReference>
<protein>
    <submittedName>
        <fullName evidence="1">Asp-tRNA(Asn)/Glu-tRNA(Gln) amidotransferase GatCAB subunit C</fullName>
    </submittedName>
</protein>
<accession>A0A2H0ND93</accession>
<sequence>MKFSKAEVLNLANLAKLKLNKEEVSLYQKQLKDVLIYVNKIKELKLNKIKESLTGVAEANRELRSDKVRSSQPEIIGQACQINDSYMVAPSVFDKEE</sequence>
<dbReference type="Proteomes" id="UP000230564">
    <property type="component" value="Unassembled WGS sequence"/>
</dbReference>
<comment type="caution">
    <text evidence="1">The sequence shown here is derived from an EMBL/GenBank/DDBJ whole genome shotgun (WGS) entry which is preliminary data.</text>
</comment>
<proteinExistence type="predicted"/>
<dbReference type="EMBL" id="PCWQ01000008">
    <property type="protein sequence ID" value="PIR06868.1"/>
    <property type="molecule type" value="Genomic_DNA"/>
</dbReference>
<name>A0A2H0ND93_9BACT</name>
<dbReference type="InterPro" id="IPR003837">
    <property type="entry name" value="GatC"/>
</dbReference>
<dbReference type="Gene3D" id="1.10.20.60">
    <property type="entry name" value="Glu-tRNAGln amidotransferase C subunit, N-terminal domain"/>
    <property type="match status" value="1"/>
</dbReference>
<dbReference type="GO" id="GO:0006450">
    <property type="term" value="P:regulation of translational fidelity"/>
    <property type="evidence" value="ECO:0007669"/>
    <property type="project" value="InterPro"/>
</dbReference>
<dbReference type="InterPro" id="IPR036113">
    <property type="entry name" value="Asp/Glu-ADT_sf_sub_c"/>
</dbReference>
<evidence type="ECO:0000313" key="1">
    <source>
        <dbReference type="EMBL" id="PIR06868.1"/>
    </source>
</evidence>
<dbReference type="GO" id="GO:0016740">
    <property type="term" value="F:transferase activity"/>
    <property type="evidence" value="ECO:0007669"/>
    <property type="project" value="UniProtKB-KW"/>
</dbReference>
<organism evidence="1 2">
    <name type="scientific">Candidatus Komeilibacteria bacterium CG11_big_fil_rev_8_21_14_0_20_36_20</name>
    <dbReference type="NCBI Taxonomy" id="1974477"/>
    <lineage>
        <taxon>Bacteria</taxon>
        <taxon>Candidatus Komeiliibacteriota</taxon>
    </lineage>
</organism>